<dbReference type="Proteomes" id="UP000290475">
    <property type="component" value="Unassembled WGS sequence"/>
</dbReference>
<name>A0A4Q1U7K9_9LACO</name>
<dbReference type="AlphaFoldDB" id="A0A4Q1U7K9"/>
<evidence type="ECO:0000313" key="1">
    <source>
        <dbReference type="EMBL" id="RXT26838.1"/>
    </source>
</evidence>
<dbReference type="EMBL" id="MSSM01000011">
    <property type="protein sequence ID" value="RXT26838.1"/>
    <property type="molecule type" value="Genomic_DNA"/>
</dbReference>
<dbReference type="RefSeq" id="WP_129301557.1">
    <property type="nucleotide sequence ID" value="NZ_CP107523.1"/>
</dbReference>
<dbReference type="Pfam" id="PF20293">
    <property type="entry name" value="MC6"/>
    <property type="match status" value="1"/>
</dbReference>
<reference evidence="2" key="2">
    <citation type="submission" date="2022-10" db="EMBL/GenBank/DDBJ databases">
        <title>Comparative genomic analysis and in-vitro probiotic properties of the potential probiotic L. chiayiensis AACE 3.</title>
        <authorList>
            <person name="Kang X."/>
        </authorList>
    </citation>
    <scope>NUCLEOTIDE SEQUENCE</scope>
    <source>
        <strain evidence="2">AACE 3</strain>
    </source>
</reference>
<keyword evidence="4" id="KW-1185">Reference proteome</keyword>
<sequence>MILPTDTRPELSLYFIGAKLLGVLKTFEDGRGSFFDVYRTLQEEVDVSLKLYQLTLDWLFLINAAVINSEGEVRLVHQQT</sequence>
<dbReference type="Proteomes" id="UP001164790">
    <property type="component" value="Chromosome"/>
</dbReference>
<evidence type="ECO:0000313" key="2">
    <source>
        <dbReference type="EMBL" id="UYN55755.1"/>
    </source>
</evidence>
<evidence type="ECO:0000313" key="4">
    <source>
        <dbReference type="Proteomes" id="UP001164790"/>
    </source>
</evidence>
<gene>
    <name evidence="1" type="ORF">BVJ53_05655</name>
    <name evidence="2" type="ORF">OFW50_09705</name>
</gene>
<accession>A0A4Q1U7K9</accession>
<dbReference type="EMBL" id="CP107523">
    <property type="protein sequence ID" value="UYN55755.1"/>
    <property type="molecule type" value="Genomic_DNA"/>
</dbReference>
<protein>
    <submittedName>
        <fullName evidence="1">Uncharacterized protein</fullName>
    </submittedName>
</protein>
<dbReference type="InterPro" id="IPR046897">
    <property type="entry name" value="ABC-3C_MC6"/>
</dbReference>
<evidence type="ECO:0000313" key="3">
    <source>
        <dbReference type="Proteomes" id="UP000290475"/>
    </source>
</evidence>
<proteinExistence type="predicted"/>
<organism evidence="1 3">
    <name type="scientific">Lacticaseibacillus chiayiensis</name>
    <dbReference type="NCBI Taxonomy" id="2100821"/>
    <lineage>
        <taxon>Bacteria</taxon>
        <taxon>Bacillati</taxon>
        <taxon>Bacillota</taxon>
        <taxon>Bacilli</taxon>
        <taxon>Lactobacillales</taxon>
        <taxon>Lactobacillaceae</taxon>
        <taxon>Lacticaseibacillus</taxon>
    </lineage>
</organism>
<reference evidence="1 3" key="1">
    <citation type="submission" date="2017-01" db="EMBL/GenBank/DDBJ databases">
        <title>Lactobacillus chiayiensis sp. nov., a lactic acid bacterium isolated from compost.</title>
        <authorList>
            <person name="Huang C.-H."/>
        </authorList>
    </citation>
    <scope>NUCLEOTIDE SEQUENCE [LARGE SCALE GENOMIC DNA]</scope>
    <source>
        <strain evidence="3">chh01</strain>
        <strain evidence="1">Chh01</strain>
    </source>
</reference>